<feature type="chain" id="PRO_5046584649" evidence="1">
    <location>
        <begin position="24"/>
        <end position="156"/>
    </location>
</feature>
<sequence>MRGFAVPVLICSFALWTWSAVSAATPADAVTTQQFESLMNTVAAGWNEGDARKAADCYTEDALYTEPPDRQVYRGREALYEFFRGVKPAPPTRMVWHHLAFDAQERIGFGEYTFHGNSRYHGIVIVKLRGGKISNWREYQYKSEVPWEEFTRHNGF</sequence>
<evidence type="ECO:0000313" key="3">
    <source>
        <dbReference type="EMBL" id="MCL1633938.1"/>
    </source>
</evidence>
<dbReference type="InterPro" id="IPR037401">
    <property type="entry name" value="SnoaL-like"/>
</dbReference>
<evidence type="ECO:0000259" key="2">
    <source>
        <dbReference type="Pfam" id="PF12680"/>
    </source>
</evidence>
<organism evidence="3 4">
    <name type="scientific">Luteimonas galliterrae</name>
    <dbReference type="NCBI Taxonomy" id="2940486"/>
    <lineage>
        <taxon>Bacteria</taxon>
        <taxon>Pseudomonadati</taxon>
        <taxon>Pseudomonadota</taxon>
        <taxon>Gammaproteobacteria</taxon>
        <taxon>Lysobacterales</taxon>
        <taxon>Lysobacteraceae</taxon>
        <taxon>Luteimonas</taxon>
    </lineage>
</organism>
<name>A0ABT0MGZ2_9GAMM</name>
<feature type="domain" description="SnoaL-like" evidence="2">
    <location>
        <begin position="44"/>
        <end position="135"/>
    </location>
</feature>
<comment type="caution">
    <text evidence="3">The sequence shown here is derived from an EMBL/GenBank/DDBJ whole genome shotgun (WGS) entry which is preliminary data.</text>
</comment>
<protein>
    <submittedName>
        <fullName evidence="3">Nuclear transport factor 2 family protein</fullName>
    </submittedName>
</protein>
<feature type="signal peptide" evidence="1">
    <location>
        <begin position="1"/>
        <end position="23"/>
    </location>
</feature>
<keyword evidence="4" id="KW-1185">Reference proteome</keyword>
<dbReference type="RefSeq" id="WP_249471833.1">
    <property type="nucleotide sequence ID" value="NZ_JAMBEP010000001.1"/>
</dbReference>
<gene>
    <name evidence="3" type="ORF">M2650_04680</name>
</gene>
<evidence type="ECO:0000256" key="1">
    <source>
        <dbReference type="SAM" id="SignalP"/>
    </source>
</evidence>
<dbReference type="SUPFAM" id="SSF54427">
    <property type="entry name" value="NTF2-like"/>
    <property type="match status" value="1"/>
</dbReference>
<accession>A0ABT0MGZ2</accession>
<dbReference type="Pfam" id="PF12680">
    <property type="entry name" value="SnoaL_2"/>
    <property type="match status" value="1"/>
</dbReference>
<reference evidence="3 4" key="1">
    <citation type="submission" date="2022-05" db="EMBL/GenBank/DDBJ databases">
        <title>Luteimonas sp. SX5, whole genome shotgun sequencing project.</title>
        <authorList>
            <person name="Zhao G."/>
            <person name="Shen L."/>
        </authorList>
    </citation>
    <scope>NUCLEOTIDE SEQUENCE [LARGE SCALE GENOMIC DNA]</scope>
    <source>
        <strain evidence="3 4">SX5</strain>
    </source>
</reference>
<dbReference type="Gene3D" id="3.10.450.50">
    <property type="match status" value="1"/>
</dbReference>
<dbReference type="InterPro" id="IPR032710">
    <property type="entry name" value="NTF2-like_dom_sf"/>
</dbReference>
<keyword evidence="1" id="KW-0732">Signal</keyword>
<dbReference type="Proteomes" id="UP001431217">
    <property type="component" value="Unassembled WGS sequence"/>
</dbReference>
<proteinExistence type="predicted"/>
<dbReference type="EMBL" id="JAMBEP010000001">
    <property type="protein sequence ID" value="MCL1633938.1"/>
    <property type="molecule type" value="Genomic_DNA"/>
</dbReference>
<evidence type="ECO:0000313" key="4">
    <source>
        <dbReference type="Proteomes" id="UP001431217"/>
    </source>
</evidence>